<dbReference type="InterPro" id="IPR013180">
    <property type="entry name" value="CTNNBL1_N"/>
</dbReference>
<evidence type="ECO:0000256" key="6">
    <source>
        <dbReference type="SAM" id="MobiDB-lite"/>
    </source>
</evidence>
<organism evidence="8 9">
    <name type="scientific">Polychaeton citri CBS 116435</name>
    <dbReference type="NCBI Taxonomy" id="1314669"/>
    <lineage>
        <taxon>Eukaryota</taxon>
        <taxon>Fungi</taxon>
        <taxon>Dikarya</taxon>
        <taxon>Ascomycota</taxon>
        <taxon>Pezizomycotina</taxon>
        <taxon>Dothideomycetes</taxon>
        <taxon>Dothideomycetidae</taxon>
        <taxon>Capnodiales</taxon>
        <taxon>Capnodiaceae</taxon>
        <taxon>Polychaeton</taxon>
    </lineage>
</organism>
<evidence type="ECO:0000259" key="7">
    <source>
        <dbReference type="SMART" id="SM01156"/>
    </source>
</evidence>
<keyword evidence="3" id="KW-0677">Repeat</keyword>
<evidence type="ECO:0000313" key="8">
    <source>
        <dbReference type="EMBL" id="KAF2719331.1"/>
    </source>
</evidence>
<dbReference type="AlphaFoldDB" id="A0A9P4Q6I0"/>
<dbReference type="FunFam" id="1.25.10.10:FF:001136">
    <property type="entry name" value="Beta-catenin-like protein 1"/>
    <property type="match status" value="1"/>
</dbReference>
<keyword evidence="9" id="KW-1185">Reference proteome</keyword>
<dbReference type="Proteomes" id="UP000799441">
    <property type="component" value="Unassembled WGS sequence"/>
</dbReference>
<evidence type="ECO:0000256" key="5">
    <source>
        <dbReference type="ARBA" id="ARBA00023242"/>
    </source>
</evidence>
<dbReference type="GO" id="GO:0005681">
    <property type="term" value="C:spliceosomal complex"/>
    <property type="evidence" value="ECO:0007669"/>
    <property type="project" value="TreeGrafter"/>
</dbReference>
<accession>A0A9P4Q6I0</accession>
<feature type="compositionally biased region" description="Acidic residues" evidence="6">
    <location>
        <begin position="59"/>
        <end position="69"/>
    </location>
</feature>
<keyword evidence="2" id="KW-0597">Phosphoprotein</keyword>
<name>A0A9P4Q6I0_9PEZI</name>
<feature type="compositionally biased region" description="Acidic residues" evidence="6">
    <location>
        <begin position="76"/>
        <end position="86"/>
    </location>
</feature>
<feature type="compositionally biased region" description="Polar residues" evidence="6">
    <location>
        <begin position="36"/>
        <end position="57"/>
    </location>
</feature>
<comment type="subcellular location">
    <subcellularLocation>
        <location evidence="1">Nucleus</location>
    </subcellularLocation>
</comment>
<evidence type="ECO:0000256" key="3">
    <source>
        <dbReference type="ARBA" id="ARBA00022737"/>
    </source>
</evidence>
<keyword evidence="4" id="KW-0175">Coiled coil</keyword>
<protein>
    <submittedName>
        <fullName evidence="8">DUF1716-domain-containing protein</fullName>
    </submittedName>
</protein>
<evidence type="ECO:0000256" key="1">
    <source>
        <dbReference type="ARBA" id="ARBA00004123"/>
    </source>
</evidence>
<keyword evidence="5" id="KW-0539">Nucleus</keyword>
<reference evidence="8" key="1">
    <citation type="journal article" date="2020" name="Stud. Mycol.">
        <title>101 Dothideomycetes genomes: a test case for predicting lifestyles and emergence of pathogens.</title>
        <authorList>
            <person name="Haridas S."/>
            <person name="Albert R."/>
            <person name="Binder M."/>
            <person name="Bloem J."/>
            <person name="Labutti K."/>
            <person name="Salamov A."/>
            <person name="Andreopoulos B."/>
            <person name="Baker S."/>
            <person name="Barry K."/>
            <person name="Bills G."/>
            <person name="Bluhm B."/>
            <person name="Cannon C."/>
            <person name="Castanera R."/>
            <person name="Culley D."/>
            <person name="Daum C."/>
            <person name="Ezra D."/>
            <person name="Gonzalez J."/>
            <person name="Henrissat B."/>
            <person name="Kuo A."/>
            <person name="Liang C."/>
            <person name="Lipzen A."/>
            <person name="Lutzoni F."/>
            <person name="Magnuson J."/>
            <person name="Mondo S."/>
            <person name="Nolan M."/>
            <person name="Ohm R."/>
            <person name="Pangilinan J."/>
            <person name="Park H.-J."/>
            <person name="Ramirez L."/>
            <person name="Alfaro M."/>
            <person name="Sun H."/>
            <person name="Tritt A."/>
            <person name="Yoshinaga Y."/>
            <person name="Zwiers L.-H."/>
            <person name="Turgeon B."/>
            <person name="Goodwin S."/>
            <person name="Spatafora J."/>
            <person name="Crous P."/>
            <person name="Grigoriev I."/>
        </authorList>
    </citation>
    <scope>NUCLEOTIDE SEQUENCE</scope>
    <source>
        <strain evidence="8">CBS 116435</strain>
    </source>
</reference>
<evidence type="ECO:0000313" key="9">
    <source>
        <dbReference type="Proteomes" id="UP000799441"/>
    </source>
</evidence>
<gene>
    <name evidence="8" type="ORF">K431DRAFT_305216</name>
</gene>
<evidence type="ECO:0000256" key="2">
    <source>
        <dbReference type="ARBA" id="ARBA00022553"/>
    </source>
</evidence>
<dbReference type="PANTHER" id="PTHR14978">
    <property type="entry name" value="BETA-CATENIN-LIKE PROTEIN 1 NUCLEAR ASSOCIATED PROTEIN"/>
    <property type="match status" value="1"/>
</dbReference>
<sequence>MATNIDDLFKSSNLTTGSLKRKLEVPDADAAYKASKLTSRSSPNGTHTNGHTATVQDEVNGEDEDDDIEAGPSLPPEDDEGDDDEEGRFFGGGVSRGQAEALDYIDEQEGEEEGFTDEKVDSAWLRRLVTSFEKKIAKNAHLRARHEGEPQRFMQSEAELDAETKSWSLLSEHPELYPEFAASEAVPALVNLLAHENTDIAIGAVEIVSELLDEDVEAGQEEWGSLVEALLEADLMDLLVSNLGRLDESEETDRSGVYHSLSVLESLSSQLGIAERIGTEKVLTYICTRASASETPISQNKQYATEVLQVMLQSSKVLRQRLATEVDGVDLFLQLLAAYRKRDPDKDSVEEEYVENLFDALTCVVDEPIGKTKFIEAEGVELVLIMLKEGSFSKIRAVRLLDHAAGGTIGAAAVCDKIVNAAGLKPIFHLFMKGKDAQTLEHLLGIFASMLRHLPGESPARIRTMAKFTEKKFEKVAKLVQLRQDYARRLATADKEIRVDQSSLDAEDVESRADEWFSRRLDGGLFCLRTIDVVLAWLCAEDAGAKTKAVELLGSLSDVKASLQDQASDLGEGQEEEETREMLATLLGYV</sequence>
<dbReference type="GO" id="GO:0010467">
    <property type="term" value="P:gene expression"/>
    <property type="evidence" value="ECO:0007669"/>
    <property type="project" value="UniProtKB-ARBA"/>
</dbReference>
<feature type="region of interest" description="Disordered" evidence="6">
    <location>
        <begin position="1"/>
        <end position="94"/>
    </location>
</feature>
<evidence type="ECO:0000256" key="4">
    <source>
        <dbReference type="ARBA" id="ARBA00023054"/>
    </source>
</evidence>
<dbReference type="InterPro" id="IPR039678">
    <property type="entry name" value="CTNNBL1"/>
</dbReference>
<comment type="caution">
    <text evidence="8">The sequence shown here is derived from an EMBL/GenBank/DDBJ whole genome shotgun (WGS) entry which is preliminary data.</text>
</comment>
<feature type="domain" description="Beta-catenin-like protein 1 N-terminal" evidence="7">
    <location>
        <begin position="97"/>
        <end position="205"/>
    </location>
</feature>
<proteinExistence type="predicted"/>
<dbReference type="SUPFAM" id="SSF48371">
    <property type="entry name" value="ARM repeat"/>
    <property type="match status" value="1"/>
</dbReference>
<dbReference type="SMART" id="SM01156">
    <property type="entry name" value="DUF1716"/>
    <property type="match status" value="1"/>
</dbReference>
<dbReference type="Gene3D" id="1.25.10.10">
    <property type="entry name" value="Leucine-rich Repeat Variant"/>
    <property type="match status" value="1"/>
</dbReference>
<dbReference type="EMBL" id="MU003812">
    <property type="protein sequence ID" value="KAF2719331.1"/>
    <property type="molecule type" value="Genomic_DNA"/>
</dbReference>
<dbReference type="InterPro" id="IPR016024">
    <property type="entry name" value="ARM-type_fold"/>
</dbReference>
<dbReference type="PANTHER" id="PTHR14978:SF0">
    <property type="entry name" value="BETA-CATENIN-LIKE PROTEIN 1"/>
    <property type="match status" value="1"/>
</dbReference>
<dbReference type="Pfam" id="PF08216">
    <property type="entry name" value="CTNNBL"/>
    <property type="match status" value="1"/>
</dbReference>
<dbReference type="InterPro" id="IPR011989">
    <property type="entry name" value="ARM-like"/>
</dbReference>
<dbReference type="OrthoDB" id="1898821at2759"/>